<dbReference type="InterPro" id="IPR005490">
    <property type="entry name" value="LD_TPept_cat_dom"/>
</dbReference>
<evidence type="ECO:0000256" key="3">
    <source>
        <dbReference type="ARBA" id="ARBA00022676"/>
    </source>
</evidence>
<evidence type="ECO:0000256" key="8">
    <source>
        <dbReference type="ARBA" id="ARBA00023316"/>
    </source>
</evidence>
<evidence type="ECO:0000256" key="1">
    <source>
        <dbReference type="ARBA" id="ARBA00004752"/>
    </source>
</evidence>
<keyword evidence="8 9" id="KW-0961">Cell wall biogenesis/degradation</keyword>
<feature type="active site" description="Nucleophile" evidence="9">
    <location>
        <position position="223"/>
    </location>
</feature>
<evidence type="ECO:0000256" key="2">
    <source>
        <dbReference type="ARBA" id="ARBA00005992"/>
    </source>
</evidence>
<dbReference type="InterPro" id="IPR018392">
    <property type="entry name" value="LysM"/>
</dbReference>
<comment type="pathway">
    <text evidence="1 9">Cell wall biogenesis; peptidoglycan biosynthesis.</text>
</comment>
<evidence type="ECO:0000313" key="13">
    <source>
        <dbReference type="EMBL" id="KAA0014318.1"/>
    </source>
</evidence>
<dbReference type="SUPFAM" id="SSF141523">
    <property type="entry name" value="L,D-transpeptidase catalytic domain-like"/>
    <property type="match status" value="1"/>
</dbReference>
<dbReference type="InterPro" id="IPR038063">
    <property type="entry name" value="Transpep_catalytic_dom"/>
</dbReference>
<evidence type="ECO:0000256" key="5">
    <source>
        <dbReference type="ARBA" id="ARBA00022801"/>
    </source>
</evidence>
<dbReference type="PANTHER" id="PTHR30582:SF24">
    <property type="entry name" value="L,D-TRANSPEPTIDASE ERFK_SRFK-RELATED"/>
    <property type="match status" value="1"/>
</dbReference>
<feature type="chain" id="PRO_5031293546" evidence="11">
    <location>
        <begin position="30"/>
        <end position="358"/>
    </location>
</feature>
<protein>
    <submittedName>
        <fullName evidence="13">L,D-transpeptidase family protein</fullName>
    </submittedName>
</protein>
<gene>
    <name evidence="13" type="ORF">F0A17_01295</name>
</gene>
<evidence type="ECO:0000256" key="11">
    <source>
        <dbReference type="SAM" id="SignalP"/>
    </source>
</evidence>
<feature type="region of interest" description="Disordered" evidence="10">
    <location>
        <begin position="158"/>
        <end position="187"/>
    </location>
</feature>
<evidence type="ECO:0000256" key="4">
    <source>
        <dbReference type="ARBA" id="ARBA00022679"/>
    </source>
</evidence>
<evidence type="ECO:0000256" key="9">
    <source>
        <dbReference type="PROSITE-ProRule" id="PRU01373"/>
    </source>
</evidence>
<comment type="similarity">
    <text evidence="2">Belongs to the YkuD family.</text>
</comment>
<comment type="caution">
    <text evidence="13">The sequence shown here is derived from an EMBL/GenBank/DDBJ whole genome shotgun (WGS) entry which is preliminary data.</text>
</comment>
<keyword evidence="5" id="KW-0378">Hydrolase</keyword>
<keyword evidence="14" id="KW-1185">Reference proteome</keyword>
<evidence type="ECO:0000256" key="6">
    <source>
        <dbReference type="ARBA" id="ARBA00022960"/>
    </source>
</evidence>
<dbReference type="Proteomes" id="UP000486760">
    <property type="component" value="Unassembled WGS sequence"/>
</dbReference>
<dbReference type="GO" id="GO:0018104">
    <property type="term" value="P:peptidoglycan-protein cross-linking"/>
    <property type="evidence" value="ECO:0007669"/>
    <property type="project" value="TreeGrafter"/>
</dbReference>
<dbReference type="InterPro" id="IPR050979">
    <property type="entry name" value="LD-transpeptidase"/>
</dbReference>
<feature type="active site" description="Proton donor/acceptor" evidence="9">
    <location>
        <position position="207"/>
    </location>
</feature>
<keyword evidence="3" id="KW-0328">Glycosyltransferase</keyword>
<dbReference type="Gene3D" id="2.40.440.10">
    <property type="entry name" value="L,D-transpeptidase catalytic domain-like"/>
    <property type="match status" value="1"/>
</dbReference>
<dbReference type="EMBL" id="VTPY01000001">
    <property type="protein sequence ID" value="KAA0014318.1"/>
    <property type="molecule type" value="Genomic_DNA"/>
</dbReference>
<keyword evidence="4" id="KW-0808">Transferase</keyword>
<feature type="domain" description="L,D-TPase catalytic" evidence="12">
    <location>
        <begin position="113"/>
        <end position="247"/>
    </location>
</feature>
<dbReference type="CDD" id="cd16913">
    <property type="entry name" value="YkuD_like"/>
    <property type="match status" value="1"/>
</dbReference>
<evidence type="ECO:0000256" key="10">
    <source>
        <dbReference type="SAM" id="MobiDB-lite"/>
    </source>
</evidence>
<dbReference type="UniPathway" id="UPA00219"/>
<dbReference type="InterPro" id="IPR036779">
    <property type="entry name" value="LysM_dom_sf"/>
</dbReference>
<dbReference type="PROSITE" id="PS52029">
    <property type="entry name" value="LD_TPASE"/>
    <property type="match status" value="1"/>
</dbReference>
<dbReference type="AlphaFoldDB" id="A0A7V7G5Y8"/>
<dbReference type="PANTHER" id="PTHR30582">
    <property type="entry name" value="L,D-TRANSPEPTIDASE"/>
    <property type="match status" value="1"/>
</dbReference>
<keyword evidence="11" id="KW-0732">Signal</keyword>
<keyword evidence="6 9" id="KW-0133">Cell shape</keyword>
<dbReference type="Pfam" id="PF03734">
    <property type="entry name" value="YkuD"/>
    <property type="match status" value="1"/>
</dbReference>
<evidence type="ECO:0000259" key="12">
    <source>
        <dbReference type="PROSITE" id="PS52029"/>
    </source>
</evidence>
<dbReference type="CDD" id="cd00118">
    <property type="entry name" value="LysM"/>
    <property type="match status" value="1"/>
</dbReference>
<evidence type="ECO:0000313" key="14">
    <source>
        <dbReference type="Proteomes" id="UP000486760"/>
    </source>
</evidence>
<feature type="signal peptide" evidence="11">
    <location>
        <begin position="1"/>
        <end position="29"/>
    </location>
</feature>
<organism evidence="13 14">
    <name type="scientific">Billgrantia pellis</name>
    <dbReference type="NCBI Taxonomy" id="2606936"/>
    <lineage>
        <taxon>Bacteria</taxon>
        <taxon>Pseudomonadati</taxon>
        <taxon>Pseudomonadota</taxon>
        <taxon>Gammaproteobacteria</taxon>
        <taxon>Oceanospirillales</taxon>
        <taxon>Halomonadaceae</taxon>
        <taxon>Billgrantia</taxon>
    </lineage>
</organism>
<proteinExistence type="inferred from homology"/>
<evidence type="ECO:0000256" key="7">
    <source>
        <dbReference type="ARBA" id="ARBA00022984"/>
    </source>
</evidence>
<keyword evidence="7 9" id="KW-0573">Peptidoglycan synthesis</keyword>
<dbReference type="GO" id="GO:0005576">
    <property type="term" value="C:extracellular region"/>
    <property type="evidence" value="ECO:0007669"/>
    <property type="project" value="TreeGrafter"/>
</dbReference>
<dbReference type="GO" id="GO:0016757">
    <property type="term" value="F:glycosyltransferase activity"/>
    <property type="evidence" value="ECO:0007669"/>
    <property type="project" value="UniProtKB-KW"/>
</dbReference>
<sequence length="358" mass="38952">MKNPTLAVRHGLGAALLGLVTLLASPAIAEEGAEERASLPRGHYHLPEEGNVIGEVYTVTVEEGETLLDIGRRHNVGYEGMRMANPEVSIWAPRPGTEVVIPSQHILPDAPREGIVVNLSELRLYYYSRPGIVETYPISIGRDGYATPVGVTRTTVKVKDPHWSPPRSMREEAAARGEPAPSIVPPGPDNPLGRHAILLGLPSYLIHGTNRPDGVGMRASRGCIRMFPEDIESLYERVPSGTPVNIIDQPFKVAWSADGILYAQSFPQLEENLGTFEPILNAMEIVAGSFGEDPAPIDYGQLRQVVEQPDGRLISLLRVAEEEPLSEGSEEALGGGLFSELEISQQPELFSELEVSHL</sequence>
<name>A0A7V7G5Y8_9GAMM</name>
<feature type="compositionally biased region" description="Basic and acidic residues" evidence="10">
    <location>
        <begin position="158"/>
        <end position="175"/>
    </location>
</feature>
<dbReference type="GO" id="GO:0008360">
    <property type="term" value="P:regulation of cell shape"/>
    <property type="evidence" value="ECO:0007669"/>
    <property type="project" value="UniProtKB-UniRule"/>
</dbReference>
<dbReference type="GO" id="GO:0071555">
    <property type="term" value="P:cell wall organization"/>
    <property type="evidence" value="ECO:0007669"/>
    <property type="project" value="UniProtKB-UniRule"/>
</dbReference>
<reference evidence="13 14" key="1">
    <citation type="submission" date="2019-08" db="EMBL/GenBank/DDBJ databases">
        <title>Bioinformatics analysis of the strain L3 and L5.</title>
        <authorList>
            <person name="Li X."/>
        </authorList>
    </citation>
    <scope>NUCLEOTIDE SEQUENCE [LARGE SCALE GENOMIC DNA]</scope>
    <source>
        <strain evidence="13 14">L5</strain>
    </source>
</reference>
<dbReference type="RefSeq" id="WP_149326530.1">
    <property type="nucleotide sequence ID" value="NZ_VTPY01000001.1"/>
</dbReference>
<accession>A0A7V7G5Y8</accession>
<dbReference type="GO" id="GO:0071972">
    <property type="term" value="F:peptidoglycan L,D-transpeptidase activity"/>
    <property type="evidence" value="ECO:0007669"/>
    <property type="project" value="TreeGrafter"/>
</dbReference>
<dbReference type="Gene3D" id="3.10.350.10">
    <property type="entry name" value="LysM domain"/>
    <property type="match status" value="1"/>
</dbReference>